<feature type="domain" description="FAD dependent oxidoreductase" evidence="1">
    <location>
        <begin position="13"/>
        <end position="186"/>
    </location>
</feature>
<feature type="non-terminal residue" evidence="2">
    <location>
        <position position="1"/>
    </location>
</feature>
<dbReference type="GO" id="GO:0005737">
    <property type="term" value="C:cytoplasm"/>
    <property type="evidence" value="ECO:0007669"/>
    <property type="project" value="TreeGrafter"/>
</dbReference>
<dbReference type="AlphaFoldDB" id="X1BZJ2"/>
<dbReference type="SUPFAM" id="SSF51905">
    <property type="entry name" value="FAD/NAD(P)-binding domain"/>
    <property type="match status" value="1"/>
</dbReference>
<gene>
    <name evidence="2" type="ORF">S01H4_27540</name>
</gene>
<sequence>IILLASTILEDSSVVKGVRTPFGVTQARWVVNATNGWASKLTPEVAITPVRQLAMATERVPGLKCCPFEVPAPGYYAWGTTQAKSGNIVVGGPGPLEKERFKEMDDHFDEMVSLSEARECAHYLKVLMPKVKKVNIIRIWAGAMGFSQDGIPNIGFVPGKKGLIIAAGFAAGMSQGAVVGRIVADLIAEGDTPFPMEVYDPKRFLGKKVEWPAQPYDLGILHEFFARRQRE</sequence>
<dbReference type="InterPro" id="IPR036188">
    <property type="entry name" value="FAD/NAD-bd_sf"/>
</dbReference>
<dbReference type="Gene3D" id="3.30.9.10">
    <property type="entry name" value="D-Amino Acid Oxidase, subunit A, domain 2"/>
    <property type="match status" value="1"/>
</dbReference>
<evidence type="ECO:0000259" key="1">
    <source>
        <dbReference type="Pfam" id="PF01266"/>
    </source>
</evidence>
<name>X1BZJ2_9ZZZZ</name>
<comment type="caution">
    <text evidence="2">The sequence shown here is derived from an EMBL/GenBank/DDBJ whole genome shotgun (WGS) entry which is preliminary data.</text>
</comment>
<dbReference type="Gene3D" id="3.50.50.60">
    <property type="entry name" value="FAD/NAD(P)-binding domain"/>
    <property type="match status" value="1"/>
</dbReference>
<dbReference type="PANTHER" id="PTHR13847">
    <property type="entry name" value="SARCOSINE DEHYDROGENASE-RELATED"/>
    <property type="match status" value="1"/>
</dbReference>
<reference evidence="2" key="1">
    <citation type="journal article" date="2014" name="Front. Microbiol.">
        <title>High frequency of phylogenetically diverse reductive dehalogenase-homologous genes in deep subseafloor sedimentary metagenomes.</title>
        <authorList>
            <person name="Kawai M."/>
            <person name="Futagami T."/>
            <person name="Toyoda A."/>
            <person name="Takaki Y."/>
            <person name="Nishi S."/>
            <person name="Hori S."/>
            <person name="Arai W."/>
            <person name="Tsubouchi T."/>
            <person name="Morono Y."/>
            <person name="Uchiyama I."/>
            <person name="Ito T."/>
            <person name="Fujiyama A."/>
            <person name="Inagaki F."/>
            <person name="Takami H."/>
        </authorList>
    </citation>
    <scope>NUCLEOTIDE SEQUENCE</scope>
    <source>
        <strain evidence="2">Expedition CK06-06</strain>
    </source>
</reference>
<dbReference type="PANTHER" id="PTHR13847:SF260">
    <property type="entry name" value="FAD DEPENDENT OXIDOREDUCTASE DOMAIN-CONTAINING PROTEIN"/>
    <property type="match status" value="1"/>
</dbReference>
<evidence type="ECO:0000313" key="2">
    <source>
        <dbReference type="EMBL" id="GAG77551.1"/>
    </source>
</evidence>
<protein>
    <recommendedName>
        <fullName evidence="1">FAD dependent oxidoreductase domain-containing protein</fullName>
    </recommendedName>
</protein>
<proteinExistence type="predicted"/>
<dbReference type="EMBL" id="BART01013480">
    <property type="protein sequence ID" value="GAG77551.1"/>
    <property type="molecule type" value="Genomic_DNA"/>
</dbReference>
<dbReference type="Pfam" id="PF01266">
    <property type="entry name" value="DAO"/>
    <property type="match status" value="1"/>
</dbReference>
<organism evidence="2">
    <name type="scientific">marine sediment metagenome</name>
    <dbReference type="NCBI Taxonomy" id="412755"/>
    <lineage>
        <taxon>unclassified sequences</taxon>
        <taxon>metagenomes</taxon>
        <taxon>ecological metagenomes</taxon>
    </lineage>
</organism>
<feature type="non-terminal residue" evidence="2">
    <location>
        <position position="231"/>
    </location>
</feature>
<accession>X1BZJ2</accession>
<dbReference type="InterPro" id="IPR006076">
    <property type="entry name" value="FAD-dep_OxRdtase"/>
</dbReference>